<dbReference type="EMBL" id="VLLG01000005">
    <property type="protein sequence ID" value="TWI84515.1"/>
    <property type="molecule type" value="Genomic_DNA"/>
</dbReference>
<dbReference type="PANTHER" id="PTHR43133:SF46">
    <property type="entry name" value="RNA POLYMERASE SIGMA-70 FACTOR ECF SUBFAMILY"/>
    <property type="match status" value="1"/>
</dbReference>
<evidence type="ECO:0000256" key="1">
    <source>
        <dbReference type="ARBA" id="ARBA00010641"/>
    </source>
</evidence>
<proteinExistence type="inferred from homology"/>
<evidence type="ECO:0000256" key="2">
    <source>
        <dbReference type="ARBA" id="ARBA00023015"/>
    </source>
</evidence>
<dbReference type="InterPro" id="IPR014284">
    <property type="entry name" value="RNA_pol_sigma-70_dom"/>
</dbReference>
<dbReference type="InterPro" id="IPR013325">
    <property type="entry name" value="RNA_pol_sigma_r2"/>
</dbReference>
<comment type="caution">
    <text evidence="6">The sequence shown here is derived from an EMBL/GenBank/DDBJ whole genome shotgun (WGS) entry which is preliminary data.</text>
</comment>
<dbReference type="InterPro" id="IPR000792">
    <property type="entry name" value="Tscrpt_reg_LuxR_C"/>
</dbReference>
<dbReference type="GO" id="GO:0016987">
    <property type="term" value="F:sigma factor activity"/>
    <property type="evidence" value="ECO:0007669"/>
    <property type="project" value="UniProtKB-KW"/>
</dbReference>
<organism evidence="6 7">
    <name type="scientific">Chitinophaga japonensis</name>
    <name type="common">Flexibacter japonensis</name>
    <dbReference type="NCBI Taxonomy" id="104662"/>
    <lineage>
        <taxon>Bacteria</taxon>
        <taxon>Pseudomonadati</taxon>
        <taxon>Bacteroidota</taxon>
        <taxon>Chitinophagia</taxon>
        <taxon>Chitinophagales</taxon>
        <taxon>Chitinophagaceae</taxon>
        <taxon>Chitinophaga</taxon>
    </lineage>
</organism>
<dbReference type="InterPro" id="IPR013249">
    <property type="entry name" value="RNA_pol_sigma70_r4_t2"/>
</dbReference>
<feature type="domain" description="HTH luxR-type" evidence="5">
    <location>
        <begin position="157"/>
        <end position="184"/>
    </location>
</feature>
<keyword evidence="4" id="KW-0804">Transcription</keyword>
<gene>
    <name evidence="6" type="ORF">LX66_4885</name>
</gene>
<evidence type="ECO:0000313" key="7">
    <source>
        <dbReference type="Proteomes" id="UP000316778"/>
    </source>
</evidence>
<dbReference type="GO" id="GO:0003677">
    <property type="term" value="F:DNA binding"/>
    <property type="evidence" value="ECO:0007669"/>
    <property type="project" value="InterPro"/>
</dbReference>
<protein>
    <submittedName>
        <fullName evidence="6">RNA polymerase sigma-70 factor (ECF subfamily)</fullName>
    </submittedName>
</protein>
<dbReference type="InterPro" id="IPR013324">
    <property type="entry name" value="RNA_pol_sigma_r3/r4-like"/>
</dbReference>
<sequence>MGEAGLLYQPNANMNTLDAVLVERLHKNEVAAFDTLYWKYHEAVYRNILKFVKDTGVAEDILQEVFTKLWEKRQEVKTSQSVAGWLFVISFNLSVNYTRKKLREQTLHKKLLALDPGDEQTLDYKAMQEGQYHLLERAIAELSPQRRRIVTLCKLEGKTYDEVANELKISRNTVKEHLSAAMVKLNDYIQKNAEHKYIVLFLLFLHNEL</sequence>
<dbReference type="Pfam" id="PF04542">
    <property type="entry name" value="Sigma70_r2"/>
    <property type="match status" value="1"/>
</dbReference>
<dbReference type="GO" id="GO:0006352">
    <property type="term" value="P:DNA-templated transcription initiation"/>
    <property type="evidence" value="ECO:0007669"/>
    <property type="project" value="InterPro"/>
</dbReference>
<dbReference type="Gene3D" id="1.10.10.10">
    <property type="entry name" value="Winged helix-like DNA-binding domain superfamily/Winged helix DNA-binding domain"/>
    <property type="match status" value="1"/>
</dbReference>
<reference evidence="6 7" key="1">
    <citation type="journal article" date="2013" name="Stand. Genomic Sci.">
        <title>Genomic Encyclopedia of Type Strains, Phase I: The one thousand microbial genomes (KMG-I) project.</title>
        <authorList>
            <person name="Kyrpides N.C."/>
            <person name="Woyke T."/>
            <person name="Eisen J.A."/>
            <person name="Garrity G."/>
            <person name="Lilburn T.G."/>
            <person name="Beck B.J."/>
            <person name="Whitman W.B."/>
            <person name="Hugenholtz P."/>
            <person name="Klenk H.P."/>
        </authorList>
    </citation>
    <scope>NUCLEOTIDE SEQUENCE [LARGE SCALE GENOMIC DNA]</scope>
    <source>
        <strain evidence="6 7">DSM 13484</strain>
    </source>
</reference>
<name>A0A562STE0_CHIJA</name>
<dbReference type="CDD" id="cd06171">
    <property type="entry name" value="Sigma70_r4"/>
    <property type="match status" value="1"/>
</dbReference>
<dbReference type="Gene3D" id="1.10.1740.10">
    <property type="match status" value="1"/>
</dbReference>
<dbReference type="PROSITE" id="PS00622">
    <property type="entry name" value="HTH_LUXR_1"/>
    <property type="match status" value="1"/>
</dbReference>
<dbReference type="InterPro" id="IPR036388">
    <property type="entry name" value="WH-like_DNA-bd_sf"/>
</dbReference>
<dbReference type="AlphaFoldDB" id="A0A562STE0"/>
<accession>A0A562STE0</accession>
<evidence type="ECO:0000256" key="3">
    <source>
        <dbReference type="ARBA" id="ARBA00023082"/>
    </source>
</evidence>
<dbReference type="InterPro" id="IPR007627">
    <property type="entry name" value="RNA_pol_sigma70_r2"/>
</dbReference>
<dbReference type="SUPFAM" id="SSF88659">
    <property type="entry name" value="Sigma3 and sigma4 domains of RNA polymerase sigma factors"/>
    <property type="match status" value="1"/>
</dbReference>
<evidence type="ECO:0000313" key="6">
    <source>
        <dbReference type="EMBL" id="TWI84515.1"/>
    </source>
</evidence>
<comment type="similarity">
    <text evidence="1">Belongs to the sigma-70 factor family. ECF subfamily.</text>
</comment>
<evidence type="ECO:0000259" key="5">
    <source>
        <dbReference type="PROSITE" id="PS00622"/>
    </source>
</evidence>
<dbReference type="Pfam" id="PF08281">
    <property type="entry name" value="Sigma70_r4_2"/>
    <property type="match status" value="1"/>
</dbReference>
<dbReference type="SUPFAM" id="SSF88946">
    <property type="entry name" value="Sigma2 domain of RNA polymerase sigma factors"/>
    <property type="match status" value="1"/>
</dbReference>
<keyword evidence="3" id="KW-0731">Sigma factor</keyword>
<keyword evidence="2" id="KW-0805">Transcription regulation</keyword>
<dbReference type="NCBIfam" id="TIGR02937">
    <property type="entry name" value="sigma70-ECF"/>
    <property type="match status" value="1"/>
</dbReference>
<evidence type="ECO:0000256" key="4">
    <source>
        <dbReference type="ARBA" id="ARBA00023163"/>
    </source>
</evidence>
<keyword evidence="7" id="KW-1185">Reference proteome</keyword>
<dbReference type="InterPro" id="IPR039425">
    <property type="entry name" value="RNA_pol_sigma-70-like"/>
</dbReference>
<dbReference type="Proteomes" id="UP000316778">
    <property type="component" value="Unassembled WGS sequence"/>
</dbReference>
<dbReference type="PANTHER" id="PTHR43133">
    <property type="entry name" value="RNA POLYMERASE ECF-TYPE SIGMA FACTO"/>
    <property type="match status" value="1"/>
</dbReference>